<dbReference type="PANTHER" id="PTHR42912:SF68">
    <property type="entry name" value="METHYLTRANSFERASE TYPE 11 DOMAIN-CONTAINING PROTEIN"/>
    <property type="match status" value="1"/>
</dbReference>
<evidence type="ECO:0000313" key="2">
    <source>
        <dbReference type="EMBL" id="MFG3817649.1"/>
    </source>
</evidence>
<dbReference type="InterPro" id="IPR050508">
    <property type="entry name" value="Methyltransf_Superfamily"/>
</dbReference>
<proteinExistence type="predicted"/>
<dbReference type="InterPro" id="IPR041698">
    <property type="entry name" value="Methyltransf_25"/>
</dbReference>
<name>A0ABW7C902_9CYAN</name>
<evidence type="ECO:0000259" key="1">
    <source>
        <dbReference type="Pfam" id="PF13649"/>
    </source>
</evidence>
<dbReference type="GO" id="GO:0032259">
    <property type="term" value="P:methylation"/>
    <property type="evidence" value="ECO:0007669"/>
    <property type="project" value="UniProtKB-KW"/>
</dbReference>
<dbReference type="GO" id="GO:0008168">
    <property type="term" value="F:methyltransferase activity"/>
    <property type="evidence" value="ECO:0007669"/>
    <property type="project" value="UniProtKB-KW"/>
</dbReference>
<comment type="caution">
    <text evidence="2">The sequence shown here is derived from an EMBL/GenBank/DDBJ whole genome shotgun (WGS) entry which is preliminary data.</text>
</comment>
<dbReference type="InterPro" id="IPR029063">
    <property type="entry name" value="SAM-dependent_MTases_sf"/>
</dbReference>
<dbReference type="SUPFAM" id="SSF53335">
    <property type="entry name" value="S-adenosyl-L-methionine-dependent methyltransferases"/>
    <property type="match status" value="1"/>
</dbReference>
<dbReference type="RefSeq" id="WP_393012107.1">
    <property type="nucleotide sequence ID" value="NZ_JAZAQF010000049.1"/>
</dbReference>
<dbReference type="EC" id="2.1.-.-" evidence="2"/>
<accession>A0ABW7C902</accession>
<dbReference type="EMBL" id="JAZAQF010000049">
    <property type="protein sequence ID" value="MFG3817649.1"/>
    <property type="molecule type" value="Genomic_DNA"/>
</dbReference>
<organism evidence="2 3">
    <name type="scientific">Limnothrix redekei LRLZ20PSL1</name>
    <dbReference type="NCBI Taxonomy" id="3112953"/>
    <lineage>
        <taxon>Bacteria</taxon>
        <taxon>Bacillati</taxon>
        <taxon>Cyanobacteriota</taxon>
        <taxon>Cyanophyceae</taxon>
        <taxon>Pseudanabaenales</taxon>
        <taxon>Pseudanabaenaceae</taxon>
        <taxon>Limnothrix</taxon>
    </lineage>
</organism>
<sequence length="310" mass="34221">MTATAFVKPGPASRLVNGLLSIKPLANFARSRARKMMIERAESMGIPWRKTAAELQSRDWSAELAQVSNPNLTYPDYYLNPFHAYPEGNLGWEPASEVEVAAYSVHSTIFGEKTPEGDAKLRTAYHDVLKATVAIEPREIVDLGCSVGMSTFALQRIYPQAQLTGVDLSPNFLAVAAYNTHHSPMNPDRAQPRWVHAAAENTGLPAASYDLVSACLLYHELPQTAAIAILQEARRLLKPGGYLGIMDMNPKSQIYAQMPPYILTLLKSTEPFLDQYFALDLGKVIEQAGFELITIQSTTVRHRALVARAH</sequence>
<dbReference type="Pfam" id="PF13649">
    <property type="entry name" value="Methyltransf_25"/>
    <property type="match status" value="1"/>
</dbReference>
<dbReference type="PANTHER" id="PTHR42912">
    <property type="entry name" value="METHYLTRANSFERASE"/>
    <property type="match status" value="1"/>
</dbReference>
<keyword evidence="3" id="KW-1185">Reference proteome</keyword>
<gene>
    <name evidence="2" type="ORF">VPK24_08365</name>
</gene>
<dbReference type="Proteomes" id="UP001604335">
    <property type="component" value="Unassembled WGS sequence"/>
</dbReference>
<reference evidence="3" key="1">
    <citation type="journal article" date="2024" name="Algal Res.">
        <title>Biochemical, toxicological and genomic investigation of a high-biomass producing Limnothrix strain isolated from Italian shallow drinking water reservoir.</title>
        <authorList>
            <person name="Simonazzi M."/>
            <person name="Shishido T.K."/>
            <person name="Delbaje E."/>
            <person name="Wahlsten M."/>
            <person name="Fewer D.P."/>
            <person name="Sivonen K."/>
            <person name="Pezzolesi L."/>
            <person name="Pistocchi R."/>
        </authorList>
    </citation>
    <scope>NUCLEOTIDE SEQUENCE [LARGE SCALE GENOMIC DNA]</scope>
    <source>
        <strain evidence="3">LRLZ20PSL1</strain>
    </source>
</reference>
<feature type="domain" description="Methyltransferase" evidence="1">
    <location>
        <begin position="140"/>
        <end position="241"/>
    </location>
</feature>
<dbReference type="Gene3D" id="3.40.50.150">
    <property type="entry name" value="Vaccinia Virus protein VP39"/>
    <property type="match status" value="1"/>
</dbReference>
<keyword evidence="2" id="KW-0489">Methyltransferase</keyword>
<protein>
    <submittedName>
        <fullName evidence="2">Class I SAM-dependent methyltransferase</fullName>
        <ecNumber evidence="2">2.1.-.-</ecNumber>
    </submittedName>
</protein>
<keyword evidence="2" id="KW-0808">Transferase</keyword>
<dbReference type="CDD" id="cd02440">
    <property type="entry name" value="AdoMet_MTases"/>
    <property type="match status" value="1"/>
</dbReference>
<evidence type="ECO:0000313" key="3">
    <source>
        <dbReference type="Proteomes" id="UP001604335"/>
    </source>
</evidence>